<name>A0ABT5FJ90_9GAMM</name>
<evidence type="ECO:0000256" key="2">
    <source>
        <dbReference type="SAM" id="Phobius"/>
    </source>
</evidence>
<organism evidence="3 4">
    <name type="scientific">Psychrosphaera algicola</name>
    <dbReference type="NCBI Taxonomy" id="3023714"/>
    <lineage>
        <taxon>Bacteria</taxon>
        <taxon>Pseudomonadati</taxon>
        <taxon>Pseudomonadota</taxon>
        <taxon>Gammaproteobacteria</taxon>
        <taxon>Alteromonadales</taxon>
        <taxon>Pseudoalteromonadaceae</taxon>
        <taxon>Psychrosphaera</taxon>
    </lineage>
</organism>
<keyword evidence="2" id="KW-0812">Transmembrane</keyword>
<evidence type="ECO:0000256" key="1">
    <source>
        <dbReference type="ARBA" id="ARBA00022729"/>
    </source>
</evidence>
<reference evidence="3 4" key="1">
    <citation type="submission" date="2023-01" db="EMBL/GenBank/DDBJ databases">
        <title>Psychrosphaera sp. nov., isolated from marine algae.</title>
        <authorList>
            <person name="Bayburt H."/>
            <person name="Choi B.J."/>
            <person name="Kim J.M."/>
            <person name="Choi D.G."/>
            <person name="Jeon C.O."/>
        </authorList>
    </citation>
    <scope>NUCLEOTIDE SEQUENCE [LARGE SCALE GENOMIC DNA]</scope>
    <source>
        <strain evidence="3 4">G1-22</strain>
    </source>
</reference>
<protein>
    <submittedName>
        <fullName evidence="3">Twin-arginine translocation signal domain-containing protein</fullName>
    </submittedName>
</protein>
<dbReference type="InterPro" id="IPR006311">
    <property type="entry name" value="TAT_signal"/>
</dbReference>
<keyword evidence="2" id="KW-0472">Membrane</keyword>
<gene>
    <name evidence="3" type="ORF">PN838_24055</name>
</gene>
<dbReference type="PROSITE" id="PS51318">
    <property type="entry name" value="TAT"/>
    <property type="match status" value="1"/>
</dbReference>
<proteinExistence type="predicted"/>
<keyword evidence="1" id="KW-0732">Signal</keyword>
<keyword evidence="2" id="KW-1133">Transmembrane helix</keyword>
<dbReference type="RefSeq" id="WP_272182276.1">
    <property type="nucleotide sequence ID" value="NZ_JAQOMS010000002.1"/>
</dbReference>
<dbReference type="NCBIfam" id="TIGR01409">
    <property type="entry name" value="TAT_signal_seq"/>
    <property type="match status" value="1"/>
</dbReference>
<keyword evidence="4" id="KW-1185">Reference proteome</keyword>
<dbReference type="EMBL" id="JAQOMS010000002">
    <property type="protein sequence ID" value="MDC2891257.1"/>
    <property type="molecule type" value="Genomic_DNA"/>
</dbReference>
<dbReference type="InterPro" id="IPR019546">
    <property type="entry name" value="TAT_signal_bac_arc"/>
</dbReference>
<evidence type="ECO:0000313" key="4">
    <source>
        <dbReference type="Proteomes" id="UP001528411"/>
    </source>
</evidence>
<comment type="caution">
    <text evidence="3">The sequence shown here is derived from an EMBL/GenBank/DDBJ whole genome shotgun (WGS) entry which is preliminary data.</text>
</comment>
<dbReference type="Proteomes" id="UP001528411">
    <property type="component" value="Unassembled WGS sequence"/>
</dbReference>
<sequence length="62" mass="6675">MFDYTKIKNGPSSSAAEIANVSRRSFLKQLGIGTGAFVLATVMLMGFHQSCMHRQAAVTVPT</sequence>
<accession>A0ABT5FJ90</accession>
<feature type="transmembrane region" description="Helical" evidence="2">
    <location>
        <begin position="30"/>
        <end position="47"/>
    </location>
</feature>
<evidence type="ECO:0000313" key="3">
    <source>
        <dbReference type="EMBL" id="MDC2891257.1"/>
    </source>
</evidence>